<evidence type="ECO:0000313" key="10">
    <source>
        <dbReference type="EMBL" id="RZS69069.1"/>
    </source>
</evidence>
<dbReference type="AlphaFoldDB" id="A0A4Q7MQQ2"/>
<evidence type="ECO:0000256" key="5">
    <source>
        <dbReference type="ARBA" id="ARBA00031445"/>
    </source>
</evidence>
<keyword evidence="11" id="KW-1185">Reference proteome</keyword>
<evidence type="ECO:0000313" key="11">
    <source>
        <dbReference type="Proteomes" id="UP000293874"/>
    </source>
</evidence>
<organism evidence="10 11">
    <name type="scientific">Pseudobacter ginsenosidimutans</name>
    <dbReference type="NCBI Taxonomy" id="661488"/>
    <lineage>
        <taxon>Bacteria</taxon>
        <taxon>Pseudomonadati</taxon>
        <taxon>Bacteroidota</taxon>
        <taxon>Chitinophagia</taxon>
        <taxon>Chitinophagales</taxon>
        <taxon>Chitinophagaceae</taxon>
        <taxon>Pseudobacter</taxon>
    </lineage>
</organism>
<protein>
    <recommendedName>
        <fullName evidence="3 8">3-deoxy-D-manno-octulosonic acid transferase</fullName>
        <shortName evidence="8">Kdo transferase</shortName>
        <ecNumber evidence="2 8">2.4.99.12</ecNumber>
    </recommendedName>
    <alternativeName>
        <fullName evidence="5 8">Lipid IV(A) 3-deoxy-D-manno-octulosonic acid transferase</fullName>
    </alternativeName>
</protein>
<dbReference type="UniPathway" id="UPA00958"/>
<feature type="active site" description="Proton acceptor" evidence="7">
    <location>
        <position position="64"/>
    </location>
</feature>
<sequence length="420" mass="48252">MPVHLFFYNIFCWLYRSGIRLAALWNPKARLWTKGRVNWFEQIRTQFDNPAHQWIWMHCASLGEFEQGRPVLEALRAQYPQHKILLTFFSPSGYEVRKDYKGADLITYLPMDSKANAMKFINLVNPKLVCWVKYEYWYYYLTILKKKQVPVLLVSGIFRPDQPFFKWYGRLHQYMLESFTQLFVQNEASRQLLNSIGFKKVTVNGDTRFDRVVEIANGFQPLPAIEAFCGKYPVIVAGSTWDADEEELDHYANTHPELRFIIAPHEIDAPHLHDIEQLFKHTIRYSEWSKTLQADPSVNTLIIDNIGMLSKLYHYATITYIGGGFGKDGVHNVLEAAVYGKPVVFGPVYDKFIEAAELVQAGGGISIETALELEEEFNELLQNTTAYEKAATAAARYVASKTGATNAVTTYIQENRLLTS</sequence>
<dbReference type="GO" id="GO:0005886">
    <property type="term" value="C:plasma membrane"/>
    <property type="evidence" value="ECO:0007669"/>
    <property type="project" value="UniProtKB-SubCell"/>
</dbReference>
<proteinExistence type="inferred from homology"/>
<dbReference type="PANTHER" id="PTHR42755">
    <property type="entry name" value="3-DEOXY-MANNO-OCTULOSONATE CYTIDYLYLTRANSFERASE"/>
    <property type="match status" value="1"/>
</dbReference>
<dbReference type="Proteomes" id="UP000293874">
    <property type="component" value="Unassembled WGS sequence"/>
</dbReference>
<evidence type="ECO:0000256" key="7">
    <source>
        <dbReference type="PIRSR" id="PIRSR639901-1"/>
    </source>
</evidence>
<dbReference type="GO" id="GO:0009245">
    <property type="term" value="P:lipid A biosynthetic process"/>
    <property type="evidence" value="ECO:0007669"/>
    <property type="project" value="TreeGrafter"/>
</dbReference>
<dbReference type="Pfam" id="PF04413">
    <property type="entry name" value="Glycos_transf_N"/>
    <property type="match status" value="1"/>
</dbReference>
<comment type="function">
    <text evidence="8">Involved in lipopolysaccharide (LPS) biosynthesis. Catalyzes the transfer of 3-deoxy-D-manno-octulosonate (Kdo) residue(s) from CMP-Kdo to lipid IV(A), the tetraacyldisaccharide-1,4'-bisphosphate precursor of lipid A.</text>
</comment>
<dbReference type="GO" id="GO:0009244">
    <property type="term" value="P:lipopolysaccharide core region biosynthetic process"/>
    <property type="evidence" value="ECO:0007669"/>
    <property type="project" value="UniProtKB-UniRule"/>
</dbReference>
<feature type="domain" description="3-deoxy-D-manno-octulosonic-acid transferase N-terminal" evidence="9">
    <location>
        <begin position="40"/>
        <end position="210"/>
    </location>
</feature>
<evidence type="ECO:0000256" key="3">
    <source>
        <dbReference type="ARBA" id="ARBA00019077"/>
    </source>
</evidence>
<dbReference type="EC" id="2.4.99.12" evidence="2 8"/>
<dbReference type="Gene3D" id="3.40.50.11720">
    <property type="entry name" value="3-Deoxy-D-manno-octulosonic-acid transferase, N-terminal domain"/>
    <property type="match status" value="1"/>
</dbReference>
<dbReference type="PANTHER" id="PTHR42755:SF1">
    <property type="entry name" value="3-DEOXY-D-MANNO-OCTULOSONIC ACID TRANSFERASE, MITOCHONDRIAL-RELATED"/>
    <property type="match status" value="1"/>
</dbReference>
<gene>
    <name evidence="10" type="ORF">EV199_4894</name>
</gene>
<keyword evidence="4 8" id="KW-0808">Transferase</keyword>
<keyword evidence="8" id="KW-1003">Cell membrane</keyword>
<evidence type="ECO:0000259" key="9">
    <source>
        <dbReference type="Pfam" id="PF04413"/>
    </source>
</evidence>
<comment type="pathway">
    <text evidence="1 8">Bacterial outer membrane biogenesis; LPS core biosynthesis.</text>
</comment>
<evidence type="ECO:0000256" key="8">
    <source>
        <dbReference type="RuleBase" id="RU365103"/>
    </source>
</evidence>
<comment type="subcellular location">
    <subcellularLocation>
        <location evidence="8">Cell membrane</location>
    </subcellularLocation>
</comment>
<dbReference type="InterPro" id="IPR038107">
    <property type="entry name" value="Glycos_transf_N_sf"/>
</dbReference>
<keyword evidence="8" id="KW-0472">Membrane</keyword>
<evidence type="ECO:0000256" key="4">
    <source>
        <dbReference type="ARBA" id="ARBA00022679"/>
    </source>
</evidence>
<dbReference type="InterPro" id="IPR007507">
    <property type="entry name" value="Glycos_transf_N"/>
</dbReference>
<evidence type="ECO:0000256" key="6">
    <source>
        <dbReference type="ARBA" id="ARBA00049183"/>
    </source>
</evidence>
<evidence type="ECO:0000256" key="2">
    <source>
        <dbReference type="ARBA" id="ARBA00012621"/>
    </source>
</evidence>
<dbReference type="InterPro" id="IPR039901">
    <property type="entry name" value="Kdotransferase"/>
</dbReference>
<comment type="catalytic activity">
    <reaction evidence="6 8">
        <text>lipid IVA (E. coli) + CMP-3-deoxy-beta-D-manno-octulosonate = alpha-Kdo-(2-&gt;6)-lipid IVA (E. coli) + CMP + H(+)</text>
        <dbReference type="Rhea" id="RHEA:28066"/>
        <dbReference type="ChEBI" id="CHEBI:15378"/>
        <dbReference type="ChEBI" id="CHEBI:58603"/>
        <dbReference type="ChEBI" id="CHEBI:60364"/>
        <dbReference type="ChEBI" id="CHEBI:60377"/>
        <dbReference type="ChEBI" id="CHEBI:85987"/>
        <dbReference type="EC" id="2.4.99.12"/>
    </reaction>
</comment>
<dbReference type="EMBL" id="SGXA01000003">
    <property type="protein sequence ID" value="RZS69069.1"/>
    <property type="molecule type" value="Genomic_DNA"/>
</dbReference>
<dbReference type="GO" id="GO:0043842">
    <property type="term" value="F:Kdo transferase activity"/>
    <property type="evidence" value="ECO:0007669"/>
    <property type="project" value="UniProtKB-EC"/>
</dbReference>
<comment type="caution">
    <text evidence="10">The sequence shown here is derived from an EMBL/GenBank/DDBJ whole genome shotgun (WGS) entry which is preliminary data.</text>
</comment>
<reference evidence="10 11" key="1">
    <citation type="submission" date="2019-02" db="EMBL/GenBank/DDBJ databases">
        <title>Genomic Encyclopedia of Type Strains, Phase IV (KMG-IV): sequencing the most valuable type-strain genomes for metagenomic binning, comparative biology and taxonomic classification.</title>
        <authorList>
            <person name="Goeker M."/>
        </authorList>
    </citation>
    <scope>NUCLEOTIDE SEQUENCE [LARGE SCALE GENOMIC DNA]</scope>
    <source>
        <strain evidence="10 11">DSM 18116</strain>
    </source>
</reference>
<accession>A0A4Q7MQQ2</accession>
<dbReference type="SUPFAM" id="SSF53756">
    <property type="entry name" value="UDP-Glycosyltransferase/glycogen phosphorylase"/>
    <property type="match status" value="1"/>
</dbReference>
<evidence type="ECO:0000256" key="1">
    <source>
        <dbReference type="ARBA" id="ARBA00004713"/>
    </source>
</evidence>
<dbReference type="Gene3D" id="3.40.50.2000">
    <property type="entry name" value="Glycogen Phosphorylase B"/>
    <property type="match status" value="1"/>
</dbReference>
<comment type="similarity">
    <text evidence="8">Belongs to the glycosyltransferase group 1 family.</text>
</comment>
<name>A0A4Q7MQQ2_9BACT</name>
<keyword evidence="8" id="KW-0448">Lipopolysaccharide biosynthesis</keyword>